<evidence type="ECO:0000256" key="1">
    <source>
        <dbReference type="ARBA" id="ARBA00022723"/>
    </source>
</evidence>
<dbReference type="GO" id="GO:0008270">
    <property type="term" value="F:zinc ion binding"/>
    <property type="evidence" value="ECO:0007669"/>
    <property type="project" value="UniProtKB-KW"/>
</dbReference>
<dbReference type="KEGG" id="cce:Ccel_0336"/>
<dbReference type="Pfam" id="PF13481">
    <property type="entry name" value="AAA_25"/>
    <property type="match status" value="1"/>
</dbReference>
<evidence type="ECO:0000259" key="13">
    <source>
        <dbReference type="PROSITE" id="PS50162"/>
    </source>
</evidence>
<evidence type="ECO:0000256" key="7">
    <source>
        <dbReference type="ARBA" id="ARBA00022840"/>
    </source>
</evidence>
<dbReference type="STRING" id="394503.Ccel_0336"/>
<dbReference type="GO" id="GO:0016787">
    <property type="term" value="F:hydrolase activity"/>
    <property type="evidence" value="ECO:0007669"/>
    <property type="project" value="UniProtKB-KW"/>
</dbReference>
<keyword evidence="1 12" id="KW-0479">Metal-binding</keyword>
<comment type="function">
    <text evidence="12">DNA-dependent ATPase involved in processing of recombination intermediates, plays a role in repairing DNA breaks. Stimulates the branch migration of RecA-mediated strand transfer reactions, allowing the 3' invading strand to extend heteroduplex DNA faster. Binds ssDNA in the presence of ADP but not other nucleotides, has ATPase activity that is stimulated by ssDNA and various branched DNA structures, but inhibited by SSB. Does not have RecA's homology-searching function.</text>
</comment>
<evidence type="ECO:0000256" key="10">
    <source>
        <dbReference type="ARBA" id="ARBA00023204"/>
    </source>
</evidence>
<dbReference type="PANTHER" id="PTHR32472:SF10">
    <property type="entry name" value="DNA REPAIR PROTEIN RADA-LIKE PROTEIN"/>
    <property type="match status" value="1"/>
</dbReference>
<keyword evidence="6 12" id="KW-0862">Zinc</keyword>
<name>B8I5Q5_RUMCH</name>
<keyword evidence="7 12" id="KW-0067">ATP-binding</keyword>
<dbReference type="GO" id="GO:0005524">
    <property type="term" value="F:ATP binding"/>
    <property type="evidence" value="ECO:0007669"/>
    <property type="project" value="UniProtKB-UniRule"/>
</dbReference>
<evidence type="ECO:0000313" key="15">
    <source>
        <dbReference type="Proteomes" id="UP000001349"/>
    </source>
</evidence>
<protein>
    <recommendedName>
        <fullName evidence="11 12">DNA repair protein RadA</fullName>
    </recommendedName>
</protein>
<evidence type="ECO:0000256" key="2">
    <source>
        <dbReference type="ARBA" id="ARBA00022741"/>
    </source>
</evidence>
<dbReference type="SUPFAM" id="SSF52540">
    <property type="entry name" value="P-loop containing nucleoside triphosphate hydrolases"/>
    <property type="match status" value="1"/>
</dbReference>
<evidence type="ECO:0000256" key="6">
    <source>
        <dbReference type="ARBA" id="ARBA00022833"/>
    </source>
</evidence>
<dbReference type="HOGENOM" id="CLU_018264_0_0_9"/>
<evidence type="ECO:0000256" key="9">
    <source>
        <dbReference type="ARBA" id="ARBA00023125"/>
    </source>
</evidence>
<dbReference type="GO" id="GO:0000725">
    <property type="term" value="P:recombinational repair"/>
    <property type="evidence" value="ECO:0007669"/>
    <property type="project" value="TreeGrafter"/>
</dbReference>
<evidence type="ECO:0000256" key="4">
    <source>
        <dbReference type="ARBA" id="ARBA00022771"/>
    </source>
</evidence>
<dbReference type="InterPro" id="IPR004504">
    <property type="entry name" value="DNA_repair_RadA"/>
</dbReference>
<dbReference type="Gene3D" id="3.30.230.10">
    <property type="match status" value="1"/>
</dbReference>
<dbReference type="GO" id="GO:0140664">
    <property type="term" value="F:ATP-dependent DNA damage sensor activity"/>
    <property type="evidence" value="ECO:0007669"/>
    <property type="project" value="InterPro"/>
</dbReference>
<evidence type="ECO:0000256" key="12">
    <source>
        <dbReference type="RuleBase" id="RU003555"/>
    </source>
</evidence>
<sequence>MQKVGLINIKNKTVFKCSNCGYVSPKWVGRCPECDNWNTFEEREIQNQKNSRSASARITKPLVRLTQVKAGNSDRIVTGINEFNRVMGGGIVKDSITIITAKPGAGKSTLLLQVAGDVASKGLKVLYASGEESESQIKSRADRIFNKIEDGVWVYSDNSMDNVLNVVSQVDPDLLIVDSIQTFILEGFPGSRAGSPTQTMECANELLKLAKDPVRPRAVFLVGQMNKSEEIAGLRALEHLVDTVLILDGDNEEELRGLSVSKNRFGSTWERGYFSMTENGLESIDNPSEYFMTSRDKNEKVSGCALTVVKDGSRPIIVEIESLVSKTYTPYPSRIGECVRREQLNTLISILEQRGRISLYDKDVVIKTTGGLKFKEPAVNLSIIMSIVSSVYDKEIPNDTAFISDVGLTGELKKVPSLELRIRELDRRGFGHVYVAKNALIRSLDIKNIEVHEVKSIQEVIGMVFK</sequence>
<dbReference type="SUPFAM" id="SSF54211">
    <property type="entry name" value="Ribosomal protein S5 domain 2-like"/>
    <property type="match status" value="1"/>
</dbReference>
<dbReference type="PRINTS" id="PR01874">
    <property type="entry name" value="DNAREPAIRADA"/>
</dbReference>
<reference evidence="14 15" key="1">
    <citation type="submission" date="2009-01" db="EMBL/GenBank/DDBJ databases">
        <title>Complete sequence of Clostridium cellulolyticum H10.</title>
        <authorList>
            <consortium name="US DOE Joint Genome Institute"/>
            <person name="Lucas S."/>
            <person name="Copeland A."/>
            <person name="Lapidus A."/>
            <person name="Glavina del Rio T."/>
            <person name="Dalin E."/>
            <person name="Tice H."/>
            <person name="Bruce D."/>
            <person name="Goodwin L."/>
            <person name="Pitluck S."/>
            <person name="Chertkov O."/>
            <person name="Saunders E."/>
            <person name="Brettin T."/>
            <person name="Detter J.C."/>
            <person name="Han C."/>
            <person name="Larimer F."/>
            <person name="Land M."/>
            <person name="Hauser L."/>
            <person name="Kyrpides N."/>
            <person name="Ivanova N."/>
            <person name="Zhou J."/>
            <person name="Richardson P."/>
        </authorList>
    </citation>
    <scope>NUCLEOTIDE SEQUENCE [LARGE SCALE GENOMIC DNA]</scope>
    <source>
        <strain evidence="15">ATCC 35319 / DSM 5812 / JCM 6584 / H10</strain>
    </source>
</reference>
<keyword evidence="4 12" id="KW-0863">Zinc-finger</keyword>
<keyword evidence="5" id="KW-0378">Hydrolase</keyword>
<dbReference type="RefSeq" id="WP_012634787.1">
    <property type="nucleotide sequence ID" value="NC_011898.1"/>
</dbReference>
<dbReference type="InterPro" id="IPR041166">
    <property type="entry name" value="Rubredoxin_2"/>
</dbReference>
<dbReference type="AlphaFoldDB" id="B8I5Q5"/>
<keyword evidence="2 12" id="KW-0547">Nucleotide-binding</keyword>
<evidence type="ECO:0000256" key="8">
    <source>
        <dbReference type="ARBA" id="ARBA00023016"/>
    </source>
</evidence>
<evidence type="ECO:0000256" key="11">
    <source>
        <dbReference type="NCBIfam" id="TIGR00416"/>
    </source>
</evidence>
<dbReference type="SMART" id="SM00382">
    <property type="entry name" value="AAA"/>
    <property type="match status" value="1"/>
</dbReference>
<dbReference type="GO" id="GO:0003684">
    <property type="term" value="F:damaged DNA binding"/>
    <property type="evidence" value="ECO:0007669"/>
    <property type="project" value="InterPro"/>
</dbReference>
<keyword evidence="10 12" id="KW-0234">DNA repair</keyword>
<dbReference type="eggNOG" id="COG1066">
    <property type="taxonomic scope" value="Bacteria"/>
</dbReference>
<keyword evidence="8" id="KW-0346">Stress response</keyword>
<dbReference type="Proteomes" id="UP000001349">
    <property type="component" value="Chromosome"/>
</dbReference>
<dbReference type="EMBL" id="CP001348">
    <property type="protein sequence ID" value="ACL74722.1"/>
    <property type="molecule type" value="Genomic_DNA"/>
</dbReference>
<dbReference type="InterPro" id="IPR003593">
    <property type="entry name" value="AAA+_ATPase"/>
</dbReference>
<keyword evidence="15" id="KW-1185">Reference proteome</keyword>
<dbReference type="Gene3D" id="3.40.50.300">
    <property type="entry name" value="P-loop containing nucleotide triphosphate hydrolases"/>
    <property type="match status" value="1"/>
</dbReference>
<organism evidence="14 15">
    <name type="scientific">Ruminiclostridium cellulolyticum (strain ATCC 35319 / DSM 5812 / JCM 6584 / H10)</name>
    <name type="common">Clostridium cellulolyticum</name>
    <dbReference type="NCBI Taxonomy" id="394503"/>
    <lineage>
        <taxon>Bacteria</taxon>
        <taxon>Bacillati</taxon>
        <taxon>Bacillota</taxon>
        <taxon>Clostridia</taxon>
        <taxon>Eubacteriales</taxon>
        <taxon>Oscillospiraceae</taxon>
        <taxon>Ruminiclostridium</taxon>
    </lineage>
</organism>
<dbReference type="NCBIfam" id="TIGR00416">
    <property type="entry name" value="sms"/>
    <property type="match status" value="1"/>
</dbReference>
<proteinExistence type="inferred from homology"/>
<evidence type="ECO:0000256" key="5">
    <source>
        <dbReference type="ARBA" id="ARBA00022801"/>
    </source>
</evidence>
<dbReference type="Pfam" id="PF18073">
    <property type="entry name" value="Zn_ribbon_LapB"/>
    <property type="match status" value="1"/>
</dbReference>
<evidence type="ECO:0000313" key="14">
    <source>
        <dbReference type="EMBL" id="ACL74722.1"/>
    </source>
</evidence>
<dbReference type="InterPro" id="IPR027417">
    <property type="entry name" value="P-loop_NTPase"/>
</dbReference>
<comment type="similarity">
    <text evidence="12">Belongs to the RecA family. RadA subfamily.</text>
</comment>
<dbReference type="PROSITE" id="PS50162">
    <property type="entry name" value="RECA_2"/>
    <property type="match status" value="1"/>
</dbReference>
<accession>B8I5Q5</accession>
<dbReference type="PANTHER" id="PTHR32472">
    <property type="entry name" value="DNA REPAIR PROTEIN RADA"/>
    <property type="match status" value="1"/>
</dbReference>
<keyword evidence="9 12" id="KW-0238">DNA-binding</keyword>
<keyword evidence="3 12" id="KW-0227">DNA damage</keyword>
<evidence type="ECO:0000256" key="3">
    <source>
        <dbReference type="ARBA" id="ARBA00022763"/>
    </source>
</evidence>
<dbReference type="InterPro" id="IPR020588">
    <property type="entry name" value="RecA_ATP-bd"/>
</dbReference>
<gene>
    <name evidence="14" type="ordered locus">Ccel_0336</name>
</gene>
<dbReference type="InterPro" id="IPR014721">
    <property type="entry name" value="Ribsml_uS5_D2-typ_fold_subgr"/>
</dbReference>
<feature type="domain" description="RecA family profile 1" evidence="13">
    <location>
        <begin position="72"/>
        <end position="225"/>
    </location>
</feature>
<dbReference type="InterPro" id="IPR020568">
    <property type="entry name" value="Ribosomal_Su5_D2-typ_SF"/>
</dbReference>